<dbReference type="AlphaFoldDB" id="A0A0C1GY78"/>
<reference evidence="2 3" key="1">
    <citation type="submission" date="2014-12" db="EMBL/GenBank/DDBJ databases">
        <title>Genome sequence of Morococcus cerebrosus.</title>
        <authorList>
            <person name="Shin S.-K."/>
            <person name="Yi H."/>
        </authorList>
    </citation>
    <scope>NUCLEOTIDE SEQUENCE [LARGE SCALE GENOMIC DNA]</scope>
    <source>
        <strain evidence="2 3">CIP 81.93</strain>
    </source>
</reference>
<sequence length="50" mass="5881">MIQIETQTHHLWIGRNLRFESSFSPIHFIPTPKTGFHSPQKNNDKSFLSE</sequence>
<evidence type="ECO:0000256" key="1">
    <source>
        <dbReference type="SAM" id="MobiDB-lite"/>
    </source>
</evidence>
<feature type="region of interest" description="Disordered" evidence="1">
    <location>
        <begin position="30"/>
        <end position="50"/>
    </location>
</feature>
<feature type="compositionally biased region" description="Polar residues" evidence="1">
    <location>
        <begin position="37"/>
        <end position="50"/>
    </location>
</feature>
<comment type="caution">
    <text evidence="2">The sequence shown here is derived from an EMBL/GenBank/DDBJ whole genome shotgun (WGS) entry which is preliminary data.</text>
</comment>
<dbReference type="Proteomes" id="UP000031390">
    <property type="component" value="Unassembled WGS sequence"/>
</dbReference>
<evidence type="ECO:0000313" key="2">
    <source>
        <dbReference type="EMBL" id="KIC06762.1"/>
    </source>
</evidence>
<accession>A0A0C1GY78</accession>
<protein>
    <submittedName>
        <fullName evidence="2">Uncharacterized protein</fullName>
    </submittedName>
</protein>
<gene>
    <name evidence="2" type="ORF">MCC93_18160</name>
</gene>
<evidence type="ECO:0000313" key="3">
    <source>
        <dbReference type="Proteomes" id="UP000031390"/>
    </source>
</evidence>
<name>A0A0C1GY78_9NEIS</name>
<proteinExistence type="predicted"/>
<dbReference type="EMBL" id="JUFZ01000086">
    <property type="protein sequence ID" value="KIC06762.1"/>
    <property type="molecule type" value="Genomic_DNA"/>
</dbReference>
<organism evidence="2 3">
    <name type="scientific">Morococcus cerebrosus</name>
    <dbReference type="NCBI Taxonomy" id="1056807"/>
    <lineage>
        <taxon>Bacteria</taxon>
        <taxon>Pseudomonadati</taxon>
        <taxon>Pseudomonadota</taxon>
        <taxon>Betaproteobacteria</taxon>
        <taxon>Neisseriales</taxon>
        <taxon>Neisseriaceae</taxon>
        <taxon>Morococcus</taxon>
    </lineage>
</organism>